<comment type="subcellular location">
    <subcellularLocation>
        <location evidence="1">Cell membrane</location>
        <topology evidence="1">Multi-pass membrane protein</topology>
    </subcellularLocation>
</comment>
<sequence>MRENLKEYGMLTIVTIVLILTDYLILFPNHFTFGGVIGVAVLLSGVLGGSPNTYAFIMNAVLFVIGFKVLGKEFGIRSVYVSVLFATGLGAVQYLIPVHGTISDQPILELVLAVLLAAACSGAIFNLSASTGGTDIIALMLKKYTNIHIGKALMVTDFFVVVLSFVIYGTTVGMFSLVGYIVKALFIDTVIESLNLCKYFTIISTDPKPICSFIHEELNHSATLYRAEGAYSHKEKMVIMTVVGRRQAVKLRNFVRQQDPHAFMMITNSSEIIGKGFRGML</sequence>
<dbReference type="PANTHER" id="PTHR33545:SF5">
    <property type="entry name" value="UPF0750 MEMBRANE PROTEIN YITT"/>
    <property type="match status" value="1"/>
</dbReference>
<dbReference type="EMBL" id="VULY01000018">
    <property type="protein sequence ID" value="MSR94542.1"/>
    <property type="molecule type" value="Genomic_DNA"/>
</dbReference>
<dbReference type="Pfam" id="PF10035">
    <property type="entry name" value="DUF2179"/>
    <property type="match status" value="1"/>
</dbReference>
<feature type="transmembrane region" description="Helical" evidence="6">
    <location>
        <begin position="7"/>
        <end position="25"/>
    </location>
</feature>
<dbReference type="Gene3D" id="3.30.70.120">
    <property type="match status" value="1"/>
</dbReference>
<feature type="transmembrane region" description="Helical" evidence="6">
    <location>
        <begin position="158"/>
        <end position="182"/>
    </location>
</feature>
<dbReference type="InterPro" id="IPR019264">
    <property type="entry name" value="DUF2179"/>
</dbReference>
<feature type="domain" description="DUF2179" evidence="7">
    <location>
        <begin position="220"/>
        <end position="274"/>
    </location>
</feature>
<dbReference type="CDD" id="cd16380">
    <property type="entry name" value="YitT_C"/>
    <property type="match status" value="1"/>
</dbReference>
<dbReference type="AlphaFoldDB" id="A0A6N7V5S8"/>
<name>A0A6N7V5S8_9FIRM</name>
<evidence type="ECO:0000256" key="3">
    <source>
        <dbReference type="ARBA" id="ARBA00022692"/>
    </source>
</evidence>
<dbReference type="GO" id="GO:0005886">
    <property type="term" value="C:plasma membrane"/>
    <property type="evidence" value="ECO:0007669"/>
    <property type="project" value="UniProtKB-SubCell"/>
</dbReference>
<organism evidence="8 9">
    <name type="scientific">Suipraeoptans intestinalis</name>
    <dbReference type="NCBI Taxonomy" id="2606628"/>
    <lineage>
        <taxon>Bacteria</taxon>
        <taxon>Bacillati</taxon>
        <taxon>Bacillota</taxon>
        <taxon>Clostridia</taxon>
        <taxon>Lachnospirales</taxon>
        <taxon>Lachnospiraceae</taxon>
        <taxon>Suipraeoptans</taxon>
    </lineage>
</organism>
<feature type="transmembrane region" description="Helical" evidence="6">
    <location>
        <begin position="77"/>
        <end position="95"/>
    </location>
</feature>
<keyword evidence="9" id="KW-1185">Reference proteome</keyword>
<evidence type="ECO:0000256" key="2">
    <source>
        <dbReference type="ARBA" id="ARBA00022475"/>
    </source>
</evidence>
<reference evidence="8 9" key="1">
    <citation type="submission" date="2019-08" db="EMBL/GenBank/DDBJ databases">
        <title>In-depth cultivation of the pig gut microbiome towards novel bacterial diversity and tailored functional studies.</title>
        <authorList>
            <person name="Wylensek D."/>
            <person name="Hitch T.C.A."/>
            <person name="Clavel T."/>
        </authorList>
    </citation>
    <scope>NUCLEOTIDE SEQUENCE [LARGE SCALE GENOMIC DNA]</scope>
    <source>
        <strain evidence="8 9">68-1-5</strain>
    </source>
</reference>
<keyword evidence="2" id="KW-1003">Cell membrane</keyword>
<keyword evidence="5 6" id="KW-0472">Membrane</keyword>
<protein>
    <submittedName>
        <fullName evidence="8">YitT family protein</fullName>
    </submittedName>
</protein>
<dbReference type="Proteomes" id="UP000434409">
    <property type="component" value="Unassembled WGS sequence"/>
</dbReference>
<accession>A0A6N7V5S8</accession>
<evidence type="ECO:0000256" key="4">
    <source>
        <dbReference type="ARBA" id="ARBA00022989"/>
    </source>
</evidence>
<evidence type="ECO:0000313" key="9">
    <source>
        <dbReference type="Proteomes" id="UP000434409"/>
    </source>
</evidence>
<gene>
    <name evidence="8" type="ORF">FYJ34_09800</name>
</gene>
<evidence type="ECO:0000256" key="1">
    <source>
        <dbReference type="ARBA" id="ARBA00004651"/>
    </source>
</evidence>
<evidence type="ECO:0000256" key="5">
    <source>
        <dbReference type="ARBA" id="ARBA00023136"/>
    </source>
</evidence>
<dbReference type="PIRSF" id="PIRSF006483">
    <property type="entry name" value="Membrane_protein_YitT"/>
    <property type="match status" value="1"/>
</dbReference>
<comment type="caution">
    <text evidence="8">The sequence shown here is derived from an EMBL/GenBank/DDBJ whole genome shotgun (WGS) entry which is preliminary data.</text>
</comment>
<dbReference type="PANTHER" id="PTHR33545">
    <property type="entry name" value="UPF0750 MEMBRANE PROTEIN YITT-RELATED"/>
    <property type="match status" value="1"/>
</dbReference>
<keyword evidence="3 6" id="KW-0812">Transmembrane</keyword>
<evidence type="ECO:0000313" key="8">
    <source>
        <dbReference type="EMBL" id="MSR94542.1"/>
    </source>
</evidence>
<dbReference type="InterPro" id="IPR003740">
    <property type="entry name" value="YitT"/>
</dbReference>
<feature type="transmembrane region" description="Helical" evidence="6">
    <location>
        <begin position="107"/>
        <end position="125"/>
    </location>
</feature>
<keyword evidence="4 6" id="KW-1133">Transmembrane helix</keyword>
<evidence type="ECO:0000259" key="7">
    <source>
        <dbReference type="Pfam" id="PF10035"/>
    </source>
</evidence>
<dbReference type="InterPro" id="IPR051461">
    <property type="entry name" value="UPF0750_membrane"/>
</dbReference>
<proteinExistence type="predicted"/>
<dbReference type="Pfam" id="PF02588">
    <property type="entry name" value="YitT_membrane"/>
    <property type="match status" value="1"/>
</dbReference>
<dbReference type="InterPro" id="IPR015867">
    <property type="entry name" value="N-reg_PII/ATP_PRibTrfase_C"/>
</dbReference>
<feature type="transmembrane region" description="Helical" evidence="6">
    <location>
        <begin position="31"/>
        <end position="47"/>
    </location>
</feature>
<evidence type="ECO:0000256" key="6">
    <source>
        <dbReference type="SAM" id="Phobius"/>
    </source>
</evidence>